<keyword evidence="3" id="KW-1185">Reference proteome</keyword>
<dbReference type="Proteomes" id="UP001203665">
    <property type="component" value="Unassembled WGS sequence"/>
</dbReference>
<feature type="transmembrane region" description="Helical" evidence="1">
    <location>
        <begin position="116"/>
        <end position="138"/>
    </location>
</feature>
<keyword evidence="1" id="KW-0472">Membrane</keyword>
<feature type="transmembrane region" description="Helical" evidence="1">
    <location>
        <begin position="159"/>
        <end position="176"/>
    </location>
</feature>
<keyword evidence="1" id="KW-1133">Transmembrane helix</keyword>
<feature type="transmembrane region" description="Helical" evidence="1">
    <location>
        <begin position="55"/>
        <end position="77"/>
    </location>
</feature>
<dbReference type="RefSeq" id="WP_251609241.1">
    <property type="nucleotide sequence ID" value="NZ_JAMQJY010000002.1"/>
</dbReference>
<sequence>MQNVSQGRRFQTIGLRWLFFLVGLMVMSFGIALMIRAELGIAPWEVLHVGLMQQIGFTVGTWSILTGLIVLVGSSLLLKEWPKLGAVINMILVGVFIDLFLFILPQVHLTSVSWMMLIASILINGYGIGLYIAPGLGAGPRDSLMLALNKRTGWSVQRVRILLEVTVLTVGWLLGGPVFLGTLLYCVGIGYVVGITLPHGRRLVQTLIERGIQHEDINKGSVRVNDYDGTSKEIG</sequence>
<name>A0ABT0XKW4_9BACI</name>
<feature type="transmembrane region" description="Helical" evidence="1">
    <location>
        <begin position="15"/>
        <end position="35"/>
    </location>
</feature>
<reference evidence="2" key="1">
    <citation type="submission" date="2022-06" db="EMBL/GenBank/DDBJ databases">
        <title>Alkalicoccobacillus porphyridii sp. nov., isolated from a marine red alga, Porphyridium purpureum and reclassification of Shouchella plakortidis and Shouchella gibsonii as Alkalicoccobacillus plakortidis comb. nov. and Alkalicoccobacillus gibsonii comb. nov.</title>
        <authorList>
            <person name="Kim K.H."/>
            <person name="Lee J.K."/>
            <person name="Han D.M."/>
            <person name="Baek J.H."/>
            <person name="Jeon C.O."/>
        </authorList>
    </citation>
    <scope>NUCLEOTIDE SEQUENCE</scope>
    <source>
        <strain evidence="2">DSM 19153</strain>
    </source>
</reference>
<proteinExistence type="predicted"/>
<protein>
    <submittedName>
        <fullName evidence="2">YitT family protein</fullName>
    </submittedName>
</protein>
<dbReference type="Pfam" id="PF19700">
    <property type="entry name" value="DUF6198"/>
    <property type="match status" value="1"/>
</dbReference>
<comment type="caution">
    <text evidence="2">The sequence shown here is derived from an EMBL/GenBank/DDBJ whole genome shotgun (WGS) entry which is preliminary data.</text>
</comment>
<organism evidence="2 3">
    <name type="scientific">Alkalicoccobacillus plakortidis</name>
    <dbReference type="NCBI Taxonomy" id="444060"/>
    <lineage>
        <taxon>Bacteria</taxon>
        <taxon>Bacillati</taxon>
        <taxon>Bacillota</taxon>
        <taxon>Bacilli</taxon>
        <taxon>Bacillales</taxon>
        <taxon>Bacillaceae</taxon>
        <taxon>Alkalicoccobacillus</taxon>
    </lineage>
</organism>
<evidence type="ECO:0000313" key="2">
    <source>
        <dbReference type="EMBL" id="MCM2676554.1"/>
    </source>
</evidence>
<evidence type="ECO:0000256" key="1">
    <source>
        <dbReference type="SAM" id="Phobius"/>
    </source>
</evidence>
<dbReference type="EMBL" id="JAMQJY010000002">
    <property type="protein sequence ID" value="MCM2676554.1"/>
    <property type="molecule type" value="Genomic_DNA"/>
</dbReference>
<dbReference type="InterPro" id="IPR038750">
    <property type="entry name" value="YczE/YyaS-like"/>
</dbReference>
<dbReference type="PANTHER" id="PTHR40078:SF1">
    <property type="entry name" value="INTEGRAL MEMBRANE PROTEIN"/>
    <property type="match status" value="1"/>
</dbReference>
<keyword evidence="1" id="KW-0812">Transmembrane</keyword>
<gene>
    <name evidence="2" type="ORF">NDM98_14460</name>
</gene>
<accession>A0ABT0XKW4</accession>
<feature type="transmembrane region" description="Helical" evidence="1">
    <location>
        <begin position="84"/>
        <end position="104"/>
    </location>
</feature>
<evidence type="ECO:0000313" key="3">
    <source>
        <dbReference type="Proteomes" id="UP001203665"/>
    </source>
</evidence>
<dbReference type="PANTHER" id="PTHR40078">
    <property type="entry name" value="INTEGRAL MEMBRANE PROTEIN-RELATED"/>
    <property type="match status" value="1"/>
</dbReference>